<keyword evidence="4" id="KW-0862">Zinc</keyword>
<evidence type="ECO:0000256" key="5">
    <source>
        <dbReference type="PROSITE-ProRule" id="PRU00042"/>
    </source>
</evidence>
<dbReference type="PROSITE" id="PS50157">
    <property type="entry name" value="ZINC_FINGER_C2H2_2"/>
    <property type="match status" value="1"/>
</dbReference>
<dbReference type="PROSITE" id="PS00028">
    <property type="entry name" value="ZINC_FINGER_C2H2_1"/>
    <property type="match status" value="1"/>
</dbReference>
<dbReference type="Proteomes" id="UP001642483">
    <property type="component" value="Unassembled WGS sequence"/>
</dbReference>
<accession>A0ABP0GJ22</accession>
<sequence length="574" mass="64831">MDRQLVGMQVDILLKAISDMISQEFKSMRQDMKKEFVKLQESMEDVISMIKRTETMNNAMPVEETSQTTVVKSDISLNIEEVYSEKAPVFPLVEAVKQEPLLLEEHEVSQPDVDDLNISMSEEILPQSDIGVNATVKIVKPQNCVARNSDEESSDSVEMFLNKSTAIERMNECKVDGQLLVGKNKEKHFSCNFCDKSFKWKQTLKDHLRTHTEIKKTETMNNAMPVEESSQTTVVKSDISLNIEEVYSEKAPVFPLVEAIKEEPLLLEQYEVSQTGNDDRNISMLNKFLPQSDIGVNATVKIVKPQSCVARNSDEECSDSVEMFLNKSTAIERINACKVDGQLLVGKNKEKHFSCNFCDKSFKCKTKINKTSQALDVESDTGICIKEVYSENASVFPLVEAIKEEPLLLQHWEVSETDDPSISMSNMFSHQSKIGVNAAVKTVEPQTCIEDDHSEKASVYPQFDVIEEEPLLLQKYAVLQTETDDPNISILNKLTSQSEIGVKATVKTIDARNCIEKSSDEECSDSVEMFFDKSATNDRNNACKIQTQLFVGNNKEKHFFCKFCDKLLFGHMTK</sequence>
<dbReference type="SUPFAM" id="SSF57667">
    <property type="entry name" value="beta-beta-alpha zinc fingers"/>
    <property type="match status" value="1"/>
</dbReference>
<name>A0ABP0GJ22_CLALP</name>
<dbReference type="PANTHER" id="PTHR24409:SF295">
    <property type="entry name" value="AZ2-RELATED"/>
    <property type="match status" value="1"/>
</dbReference>
<evidence type="ECO:0000256" key="2">
    <source>
        <dbReference type="ARBA" id="ARBA00022737"/>
    </source>
</evidence>
<evidence type="ECO:0000313" key="7">
    <source>
        <dbReference type="EMBL" id="CAK8691542.1"/>
    </source>
</evidence>
<protein>
    <recommendedName>
        <fullName evidence="6">C2H2-type domain-containing protein</fullName>
    </recommendedName>
</protein>
<dbReference type="InterPro" id="IPR036236">
    <property type="entry name" value="Znf_C2H2_sf"/>
</dbReference>
<dbReference type="SMART" id="SM00355">
    <property type="entry name" value="ZnF_C2H2"/>
    <property type="match status" value="1"/>
</dbReference>
<evidence type="ECO:0000313" key="8">
    <source>
        <dbReference type="Proteomes" id="UP001642483"/>
    </source>
</evidence>
<organism evidence="7 8">
    <name type="scientific">Clavelina lepadiformis</name>
    <name type="common">Light-bulb sea squirt</name>
    <name type="synonym">Ascidia lepadiformis</name>
    <dbReference type="NCBI Taxonomy" id="159417"/>
    <lineage>
        <taxon>Eukaryota</taxon>
        <taxon>Metazoa</taxon>
        <taxon>Chordata</taxon>
        <taxon>Tunicata</taxon>
        <taxon>Ascidiacea</taxon>
        <taxon>Aplousobranchia</taxon>
        <taxon>Clavelinidae</taxon>
        <taxon>Clavelina</taxon>
    </lineage>
</organism>
<evidence type="ECO:0000256" key="1">
    <source>
        <dbReference type="ARBA" id="ARBA00022723"/>
    </source>
</evidence>
<evidence type="ECO:0000256" key="3">
    <source>
        <dbReference type="ARBA" id="ARBA00022771"/>
    </source>
</evidence>
<keyword evidence="3 5" id="KW-0863">Zinc-finger</keyword>
<feature type="domain" description="C2H2-type" evidence="6">
    <location>
        <begin position="189"/>
        <end position="216"/>
    </location>
</feature>
<keyword evidence="8" id="KW-1185">Reference proteome</keyword>
<dbReference type="Gene3D" id="3.30.160.60">
    <property type="entry name" value="Classic Zinc Finger"/>
    <property type="match status" value="1"/>
</dbReference>
<reference evidence="7 8" key="1">
    <citation type="submission" date="2024-02" db="EMBL/GenBank/DDBJ databases">
        <authorList>
            <person name="Daric V."/>
            <person name="Darras S."/>
        </authorList>
    </citation>
    <scope>NUCLEOTIDE SEQUENCE [LARGE SCALE GENOMIC DNA]</scope>
</reference>
<gene>
    <name evidence="7" type="ORF">CVLEPA_LOCUS24308</name>
</gene>
<comment type="caution">
    <text evidence="7">The sequence shown here is derived from an EMBL/GenBank/DDBJ whole genome shotgun (WGS) entry which is preliminary data.</text>
</comment>
<evidence type="ECO:0000256" key="4">
    <source>
        <dbReference type="ARBA" id="ARBA00022833"/>
    </source>
</evidence>
<dbReference type="InterPro" id="IPR013087">
    <property type="entry name" value="Znf_C2H2_type"/>
</dbReference>
<proteinExistence type="predicted"/>
<keyword evidence="2" id="KW-0677">Repeat</keyword>
<dbReference type="EMBL" id="CAWYQH010000119">
    <property type="protein sequence ID" value="CAK8691542.1"/>
    <property type="molecule type" value="Genomic_DNA"/>
</dbReference>
<dbReference type="PANTHER" id="PTHR24409">
    <property type="entry name" value="ZINC FINGER PROTEIN 142"/>
    <property type="match status" value="1"/>
</dbReference>
<evidence type="ECO:0000259" key="6">
    <source>
        <dbReference type="PROSITE" id="PS50157"/>
    </source>
</evidence>
<keyword evidence="1" id="KW-0479">Metal-binding</keyword>